<evidence type="ECO:0000256" key="3">
    <source>
        <dbReference type="ARBA" id="ARBA00022448"/>
    </source>
</evidence>
<dbReference type="InterPro" id="IPR037185">
    <property type="entry name" value="EmrE-like"/>
</dbReference>
<keyword evidence="4 7" id="KW-0812">Transmembrane</keyword>
<comment type="caution">
    <text evidence="8">The sequence shown here is derived from an EMBL/GenBank/DDBJ whole genome shotgun (WGS) entry which is preliminary data.</text>
</comment>
<dbReference type="PANTHER" id="PTHR31376:SF10">
    <property type="entry name" value="PURINE PERMEASE 5-RELATED"/>
    <property type="match status" value="1"/>
</dbReference>
<gene>
    <name evidence="8" type="ORF">DM860_016404</name>
</gene>
<accession>A0A328DHQ7</accession>
<dbReference type="GO" id="GO:0005345">
    <property type="term" value="F:purine nucleobase transmembrane transporter activity"/>
    <property type="evidence" value="ECO:0007669"/>
    <property type="project" value="UniProtKB-UniRule"/>
</dbReference>
<comment type="similarity">
    <text evidence="2 7">Belongs to the purine permeases (TC 2.A.7.14) family.</text>
</comment>
<evidence type="ECO:0000256" key="5">
    <source>
        <dbReference type="ARBA" id="ARBA00022989"/>
    </source>
</evidence>
<evidence type="ECO:0000256" key="6">
    <source>
        <dbReference type="ARBA" id="ARBA00023136"/>
    </source>
</evidence>
<feature type="transmembrane region" description="Helical" evidence="7">
    <location>
        <begin position="84"/>
        <end position="104"/>
    </location>
</feature>
<dbReference type="AlphaFoldDB" id="A0A328DHQ7"/>
<evidence type="ECO:0000313" key="8">
    <source>
        <dbReference type="EMBL" id="RAL44158.1"/>
    </source>
</evidence>
<feature type="transmembrane region" description="Helical" evidence="7">
    <location>
        <begin position="245"/>
        <end position="265"/>
    </location>
</feature>
<sequence length="372" mass="40652">MRQQLLLLLPGEAQMEDHPQPQTMWQKISTYRTMVYDAYISKPTSHWILLLLSSASMLVAFPASSLFSRIYFANGGKSKWIMSWAAVAGWPIAALILVPMYLFLGIHPTPLDLRLAISYVVLGFLSAADNLMYAYAYAYLPASTAALVASTSLVFSAFFGFVLVRNRINASVVNSVVVITAAMVIVALDSNSDRYRHVTNRQYAMGFLSDILGSALHGLIFALSELVFLRLLGTRSFHVVLEQQVMVSLIGFAFTTVGTVVSGDFGRMKSEAAGFAGGENWYYQVIVWAVLTFQIGILGSTAVVFLGSTVLAGVLNAIRVPITNIAAVVLLNDPMSGFKIISLVITFWGFGSYIYGSYPMKGNNISPQQETL</sequence>
<evidence type="ECO:0000256" key="1">
    <source>
        <dbReference type="ARBA" id="ARBA00004141"/>
    </source>
</evidence>
<keyword evidence="3 7" id="KW-0813">Transport</keyword>
<evidence type="ECO:0000256" key="4">
    <source>
        <dbReference type="ARBA" id="ARBA00022692"/>
    </source>
</evidence>
<dbReference type="Pfam" id="PF16913">
    <property type="entry name" value="PUNUT"/>
    <property type="match status" value="1"/>
</dbReference>
<dbReference type="EMBL" id="NQVE01000147">
    <property type="protein sequence ID" value="RAL44158.1"/>
    <property type="molecule type" value="Genomic_DNA"/>
</dbReference>
<dbReference type="SUPFAM" id="SSF103481">
    <property type="entry name" value="Multidrug resistance efflux transporter EmrE"/>
    <property type="match status" value="1"/>
</dbReference>
<dbReference type="Proteomes" id="UP000249390">
    <property type="component" value="Unassembled WGS sequence"/>
</dbReference>
<feature type="transmembrane region" description="Helical" evidence="7">
    <location>
        <begin position="338"/>
        <end position="356"/>
    </location>
</feature>
<reference evidence="8 9" key="1">
    <citation type="submission" date="2018-06" db="EMBL/GenBank/DDBJ databases">
        <title>The Genome of Cuscuta australis (Dodder) Provides Insight into the Evolution of Plant Parasitism.</title>
        <authorList>
            <person name="Liu H."/>
        </authorList>
    </citation>
    <scope>NUCLEOTIDE SEQUENCE [LARGE SCALE GENOMIC DNA]</scope>
    <source>
        <strain evidence="9">cv. Yunnan</strain>
        <tissue evidence="8">Vines</tissue>
    </source>
</reference>
<comment type="subcellular location">
    <subcellularLocation>
        <location evidence="1 7">Membrane</location>
        <topology evidence="1 7">Multi-pass membrane protein</topology>
    </subcellularLocation>
</comment>
<feature type="transmembrane region" description="Helical" evidence="7">
    <location>
        <begin position="170"/>
        <end position="190"/>
    </location>
</feature>
<evidence type="ECO:0000256" key="7">
    <source>
        <dbReference type="RuleBase" id="RU368015"/>
    </source>
</evidence>
<keyword evidence="6 7" id="KW-0472">Membrane</keyword>
<dbReference type="InterPro" id="IPR030182">
    <property type="entry name" value="PUP_plant"/>
</dbReference>
<feature type="transmembrane region" description="Helical" evidence="7">
    <location>
        <begin position="211"/>
        <end position="233"/>
    </location>
</feature>
<dbReference type="GO" id="GO:0016020">
    <property type="term" value="C:membrane"/>
    <property type="evidence" value="ECO:0007669"/>
    <property type="project" value="UniProtKB-SubCell"/>
</dbReference>
<protein>
    <recommendedName>
        <fullName evidence="7">Probable purine permease</fullName>
    </recommendedName>
</protein>
<feature type="transmembrane region" description="Helical" evidence="7">
    <location>
        <begin position="285"/>
        <end position="318"/>
    </location>
</feature>
<feature type="transmembrane region" description="Helical" evidence="7">
    <location>
        <begin position="145"/>
        <end position="164"/>
    </location>
</feature>
<evidence type="ECO:0000313" key="9">
    <source>
        <dbReference type="Proteomes" id="UP000249390"/>
    </source>
</evidence>
<keyword evidence="9" id="KW-1185">Reference proteome</keyword>
<organism evidence="8 9">
    <name type="scientific">Cuscuta australis</name>
    <dbReference type="NCBI Taxonomy" id="267555"/>
    <lineage>
        <taxon>Eukaryota</taxon>
        <taxon>Viridiplantae</taxon>
        <taxon>Streptophyta</taxon>
        <taxon>Embryophyta</taxon>
        <taxon>Tracheophyta</taxon>
        <taxon>Spermatophyta</taxon>
        <taxon>Magnoliopsida</taxon>
        <taxon>eudicotyledons</taxon>
        <taxon>Gunneridae</taxon>
        <taxon>Pentapetalae</taxon>
        <taxon>asterids</taxon>
        <taxon>lamiids</taxon>
        <taxon>Solanales</taxon>
        <taxon>Convolvulaceae</taxon>
        <taxon>Cuscuteae</taxon>
        <taxon>Cuscuta</taxon>
        <taxon>Cuscuta subgen. Grammica</taxon>
        <taxon>Cuscuta sect. Cleistogrammica</taxon>
    </lineage>
</organism>
<name>A0A328DHQ7_9ASTE</name>
<dbReference type="GO" id="GO:0015211">
    <property type="term" value="F:purine nucleoside transmembrane transporter activity"/>
    <property type="evidence" value="ECO:0007669"/>
    <property type="project" value="UniProtKB-UniRule"/>
</dbReference>
<feature type="transmembrane region" description="Helical" evidence="7">
    <location>
        <begin position="116"/>
        <end position="138"/>
    </location>
</feature>
<keyword evidence="5 7" id="KW-1133">Transmembrane helix</keyword>
<proteinExistence type="inferred from homology"/>
<dbReference type="PANTHER" id="PTHR31376">
    <property type="entry name" value="OS09G0467300 PROTEIN-RELATED"/>
    <property type="match status" value="1"/>
</dbReference>
<comment type="caution">
    <text evidence="7">Lacks conserved residue(s) required for the propagation of feature annotation.</text>
</comment>
<feature type="transmembrane region" description="Helical" evidence="7">
    <location>
        <begin position="47"/>
        <end position="72"/>
    </location>
</feature>
<evidence type="ECO:0000256" key="2">
    <source>
        <dbReference type="ARBA" id="ARBA00006213"/>
    </source>
</evidence>